<proteinExistence type="predicted"/>
<dbReference type="GO" id="GO:0071709">
    <property type="term" value="P:membrane assembly"/>
    <property type="evidence" value="ECO:0007669"/>
    <property type="project" value="TreeGrafter"/>
</dbReference>
<gene>
    <name evidence="8" type="ORF">g.17205</name>
</gene>
<dbReference type="GO" id="GO:0005886">
    <property type="term" value="C:plasma membrane"/>
    <property type="evidence" value="ECO:0007669"/>
    <property type="project" value="TreeGrafter"/>
</dbReference>
<keyword evidence="4 5" id="KW-0472">Membrane</keyword>
<evidence type="ECO:0000256" key="1">
    <source>
        <dbReference type="ARBA" id="ARBA00004141"/>
    </source>
</evidence>
<dbReference type="GO" id="GO:0055091">
    <property type="term" value="P:phospholipid homeostasis"/>
    <property type="evidence" value="ECO:0007669"/>
    <property type="project" value="TreeGrafter"/>
</dbReference>
<dbReference type="PROSITE" id="PS50922">
    <property type="entry name" value="TLC"/>
    <property type="match status" value="1"/>
</dbReference>
<dbReference type="PANTHER" id="PTHR13439:SF4">
    <property type="entry name" value="TLC DOMAIN-CONTAINING PROTEIN"/>
    <property type="match status" value="1"/>
</dbReference>
<dbReference type="InterPro" id="IPR006634">
    <property type="entry name" value="TLC-dom"/>
</dbReference>
<dbReference type="InterPro" id="IPR050846">
    <property type="entry name" value="TLCD"/>
</dbReference>
<dbReference type="GO" id="GO:0007009">
    <property type="term" value="P:plasma membrane organization"/>
    <property type="evidence" value="ECO:0007669"/>
    <property type="project" value="TreeGrafter"/>
</dbReference>
<accession>A0A1B6MB43</accession>
<sequence>MSVVEMSNVFPGFNDAYIVVTLSMTLFFCNNIWILKLLVPNSARTSGRQEWKWRNIANSLIHSMITGCGACVCFYQSPDIRRDLISKWTITSHCLLAISTGYFIYDMLDMLLNDPKSKTFELLVHHMLVICCFTTALTTYNYEGYAIMALLVEVNSVFLHIRQLMIIQNWNRKTLPYRLNSSLNLGTFVVFRILTMGWMTRWLIQHRYDLTPFAFNLAGISLAVIMVMNIVLLLRVLKSDYQQRPTQHNPELPVLHTKAS</sequence>
<keyword evidence="3 6" id="KW-1133">Transmembrane helix</keyword>
<dbReference type="Pfam" id="PF03798">
    <property type="entry name" value="TRAM_LAG1_CLN8"/>
    <property type="match status" value="1"/>
</dbReference>
<dbReference type="AlphaFoldDB" id="A0A1B6MB43"/>
<evidence type="ECO:0000256" key="3">
    <source>
        <dbReference type="ARBA" id="ARBA00022989"/>
    </source>
</evidence>
<name>A0A1B6MB43_9HEMI</name>
<evidence type="ECO:0000313" key="8">
    <source>
        <dbReference type="EMBL" id="JAT33141.1"/>
    </source>
</evidence>
<feature type="transmembrane region" description="Helical" evidence="6">
    <location>
        <begin position="16"/>
        <end position="39"/>
    </location>
</feature>
<dbReference type="EMBL" id="GEBQ01006836">
    <property type="protein sequence ID" value="JAT33141.1"/>
    <property type="molecule type" value="Transcribed_RNA"/>
</dbReference>
<evidence type="ECO:0000256" key="6">
    <source>
        <dbReference type="SAM" id="Phobius"/>
    </source>
</evidence>
<dbReference type="GO" id="GO:0097035">
    <property type="term" value="P:regulation of membrane lipid distribution"/>
    <property type="evidence" value="ECO:0007669"/>
    <property type="project" value="TreeGrafter"/>
</dbReference>
<feature type="transmembrane region" description="Helical" evidence="6">
    <location>
        <begin position="60"/>
        <end position="78"/>
    </location>
</feature>
<organism evidence="8">
    <name type="scientific">Graphocephala atropunctata</name>
    <dbReference type="NCBI Taxonomy" id="36148"/>
    <lineage>
        <taxon>Eukaryota</taxon>
        <taxon>Metazoa</taxon>
        <taxon>Ecdysozoa</taxon>
        <taxon>Arthropoda</taxon>
        <taxon>Hexapoda</taxon>
        <taxon>Insecta</taxon>
        <taxon>Pterygota</taxon>
        <taxon>Neoptera</taxon>
        <taxon>Paraneoptera</taxon>
        <taxon>Hemiptera</taxon>
        <taxon>Auchenorrhyncha</taxon>
        <taxon>Membracoidea</taxon>
        <taxon>Cicadellidae</taxon>
        <taxon>Cicadellinae</taxon>
        <taxon>Cicadellini</taxon>
        <taxon>Graphocephala</taxon>
    </lineage>
</organism>
<feature type="domain" description="TLC" evidence="7">
    <location>
        <begin position="48"/>
        <end position="242"/>
    </location>
</feature>
<feature type="transmembrane region" description="Helical" evidence="6">
    <location>
        <begin position="144"/>
        <end position="161"/>
    </location>
</feature>
<comment type="subcellular location">
    <subcellularLocation>
        <location evidence="1">Membrane</location>
        <topology evidence="1">Multi-pass membrane protein</topology>
    </subcellularLocation>
</comment>
<protein>
    <recommendedName>
        <fullName evidence="7">TLC domain-containing protein</fullName>
    </recommendedName>
</protein>
<feature type="transmembrane region" description="Helical" evidence="6">
    <location>
        <begin position="210"/>
        <end position="234"/>
    </location>
</feature>
<dbReference type="SMART" id="SM00724">
    <property type="entry name" value="TLC"/>
    <property type="match status" value="1"/>
</dbReference>
<evidence type="ECO:0000256" key="5">
    <source>
        <dbReference type="PROSITE-ProRule" id="PRU00205"/>
    </source>
</evidence>
<keyword evidence="2 5" id="KW-0812">Transmembrane</keyword>
<feature type="transmembrane region" description="Helical" evidence="6">
    <location>
        <begin position="120"/>
        <end position="138"/>
    </location>
</feature>
<reference evidence="8" key="1">
    <citation type="submission" date="2015-11" db="EMBL/GenBank/DDBJ databases">
        <title>De novo transcriptome assembly of four potential Pierce s Disease insect vectors from Arizona vineyards.</title>
        <authorList>
            <person name="Tassone E.E."/>
        </authorList>
    </citation>
    <scope>NUCLEOTIDE SEQUENCE</scope>
</reference>
<dbReference type="PANTHER" id="PTHR13439">
    <property type="entry name" value="CT120 PROTEIN"/>
    <property type="match status" value="1"/>
</dbReference>
<evidence type="ECO:0000256" key="2">
    <source>
        <dbReference type="ARBA" id="ARBA00022692"/>
    </source>
</evidence>
<feature type="transmembrane region" description="Helical" evidence="6">
    <location>
        <begin position="90"/>
        <end position="108"/>
    </location>
</feature>
<feature type="transmembrane region" description="Helical" evidence="6">
    <location>
        <begin position="182"/>
        <end position="204"/>
    </location>
</feature>
<evidence type="ECO:0000256" key="4">
    <source>
        <dbReference type="ARBA" id="ARBA00023136"/>
    </source>
</evidence>
<evidence type="ECO:0000259" key="7">
    <source>
        <dbReference type="PROSITE" id="PS50922"/>
    </source>
</evidence>